<organism evidence="8 9">
    <name type="scientific">Favolaschia claudopus</name>
    <dbReference type="NCBI Taxonomy" id="2862362"/>
    <lineage>
        <taxon>Eukaryota</taxon>
        <taxon>Fungi</taxon>
        <taxon>Dikarya</taxon>
        <taxon>Basidiomycota</taxon>
        <taxon>Agaricomycotina</taxon>
        <taxon>Agaricomycetes</taxon>
        <taxon>Agaricomycetidae</taxon>
        <taxon>Agaricales</taxon>
        <taxon>Marasmiineae</taxon>
        <taxon>Mycenaceae</taxon>
        <taxon>Favolaschia</taxon>
    </lineage>
</organism>
<dbReference type="InterPro" id="IPR034164">
    <property type="entry name" value="Pepsin-like_dom"/>
</dbReference>
<dbReference type="PRINTS" id="PR00792">
    <property type="entry name" value="PEPSIN"/>
</dbReference>
<feature type="chain" id="PRO_5043676344" evidence="6">
    <location>
        <begin position="19"/>
        <end position="451"/>
    </location>
</feature>
<name>A0AAW0C3K2_9AGAR</name>
<dbReference type="PANTHER" id="PTHR47966">
    <property type="entry name" value="BETA-SITE APP-CLEAVING ENZYME, ISOFORM A-RELATED"/>
    <property type="match status" value="1"/>
</dbReference>
<dbReference type="InterPro" id="IPR021109">
    <property type="entry name" value="Peptidase_aspartic_dom_sf"/>
</dbReference>
<evidence type="ECO:0000256" key="6">
    <source>
        <dbReference type="SAM" id="SignalP"/>
    </source>
</evidence>
<dbReference type="GO" id="GO:0004190">
    <property type="term" value="F:aspartic-type endopeptidase activity"/>
    <property type="evidence" value="ECO:0007669"/>
    <property type="project" value="UniProtKB-KW"/>
</dbReference>
<feature type="domain" description="Peptidase A1" evidence="7">
    <location>
        <begin position="126"/>
        <end position="445"/>
    </location>
</feature>
<dbReference type="SUPFAM" id="SSF50630">
    <property type="entry name" value="Acid proteases"/>
    <property type="match status" value="1"/>
</dbReference>
<dbReference type="PROSITE" id="PS00141">
    <property type="entry name" value="ASP_PROTEASE"/>
    <property type="match status" value="1"/>
</dbReference>
<keyword evidence="4" id="KW-1015">Disulfide bond</keyword>
<evidence type="ECO:0000256" key="1">
    <source>
        <dbReference type="ARBA" id="ARBA00007447"/>
    </source>
</evidence>
<keyword evidence="2 5" id="KW-0064">Aspartyl protease</keyword>
<comment type="similarity">
    <text evidence="1 5">Belongs to the peptidase A1 family.</text>
</comment>
<dbReference type="AlphaFoldDB" id="A0AAW0C3K2"/>
<keyword evidence="9" id="KW-1185">Reference proteome</keyword>
<feature type="active site" evidence="3">
    <location>
        <position position="144"/>
    </location>
</feature>
<dbReference type="PANTHER" id="PTHR47966:SF75">
    <property type="entry name" value="ENDOPEPTIDASE (CTSD), PUTATIVE (AFU_ORTHOLOGUE AFUA_4G07040)-RELATED"/>
    <property type="match status" value="1"/>
</dbReference>
<evidence type="ECO:0000313" key="8">
    <source>
        <dbReference type="EMBL" id="KAK7032858.1"/>
    </source>
</evidence>
<reference evidence="8 9" key="1">
    <citation type="journal article" date="2024" name="J Genomics">
        <title>Draft genome sequencing and assembly of Favolaschia claudopus CIRM-BRFM 2984 isolated from oak limbs.</title>
        <authorList>
            <person name="Navarro D."/>
            <person name="Drula E."/>
            <person name="Chaduli D."/>
            <person name="Cazenave R."/>
            <person name="Ahrendt S."/>
            <person name="Wang J."/>
            <person name="Lipzen A."/>
            <person name="Daum C."/>
            <person name="Barry K."/>
            <person name="Grigoriev I.V."/>
            <person name="Favel A."/>
            <person name="Rosso M.N."/>
            <person name="Martin F."/>
        </authorList>
    </citation>
    <scope>NUCLEOTIDE SEQUENCE [LARGE SCALE GENOMIC DNA]</scope>
    <source>
        <strain evidence="8 9">CIRM-BRFM 2984</strain>
    </source>
</reference>
<keyword evidence="6" id="KW-0732">Signal</keyword>
<proteinExistence type="inferred from homology"/>
<comment type="caution">
    <text evidence="8">The sequence shown here is derived from an EMBL/GenBank/DDBJ whole genome shotgun (WGS) entry which is preliminary data.</text>
</comment>
<evidence type="ECO:0000259" key="7">
    <source>
        <dbReference type="PROSITE" id="PS51767"/>
    </source>
</evidence>
<feature type="signal peptide" evidence="6">
    <location>
        <begin position="1"/>
        <end position="18"/>
    </location>
</feature>
<accession>A0AAW0C3K2</accession>
<gene>
    <name evidence="8" type="ORF">R3P38DRAFT_2700236</name>
</gene>
<dbReference type="InterPro" id="IPR033121">
    <property type="entry name" value="PEPTIDASE_A1"/>
</dbReference>
<evidence type="ECO:0000256" key="3">
    <source>
        <dbReference type="PIRSR" id="PIRSR601461-1"/>
    </source>
</evidence>
<dbReference type="Proteomes" id="UP001362999">
    <property type="component" value="Unassembled WGS sequence"/>
</dbReference>
<dbReference type="PROSITE" id="PS51767">
    <property type="entry name" value="PEPTIDASE_A1"/>
    <property type="match status" value="1"/>
</dbReference>
<keyword evidence="5" id="KW-0378">Hydrolase</keyword>
<sequence length="451" mass="48547">MKIILGLLLLALVGFSCSASTPSRPIISIPLFKSRTIQLSALFNATLGITATQVHQIHTRHGSRRLATFLARTQACSSPSVYSVSPLQNCHPGRGFRRAKHPPAPKVSGTTTQSIPLQIEANDIGYYASFFLGTPLREYRLLVDSGSADMWVGGERCKGADGGNCGNHKFLGPRSSSSYRETEQPWYMTYGSGVVSGILVNDTVKLGILPPLRNFTFGVTEEESPQFTADDIPFDGVLGCAKDSLSMQQTPTLLNALRNAGLISERIWSYKISRYSDGKNDGELTIGSMDTSKYKANSLVRVPNMSSAGFWEIELGSVTVNGQILNLGRRSCILDTGTTLLIAPKSDVATIHDSIPGAKHDNSSNTWTVPCNTTASIALMIGNKSFPIQSEDLAFLPLENSTTMCTSAIAEGGVSEGRTHWLCGNTVLKNVYLSTNEDTDQISVARVGLAA</sequence>
<dbReference type="PROSITE" id="PS51257">
    <property type="entry name" value="PROKAR_LIPOPROTEIN"/>
    <property type="match status" value="1"/>
</dbReference>
<evidence type="ECO:0000256" key="4">
    <source>
        <dbReference type="PIRSR" id="PIRSR601461-2"/>
    </source>
</evidence>
<dbReference type="EMBL" id="JAWWNJ010000023">
    <property type="protein sequence ID" value="KAK7032858.1"/>
    <property type="molecule type" value="Genomic_DNA"/>
</dbReference>
<dbReference type="Pfam" id="PF00026">
    <property type="entry name" value="Asp"/>
    <property type="match status" value="1"/>
</dbReference>
<evidence type="ECO:0000313" key="9">
    <source>
        <dbReference type="Proteomes" id="UP001362999"/>
    </source>
</evidence>
<protein>
    <submittedName>
        <fullName evidence="8">Acid protease</fullName>
    </submittedName>
</protein>
<evidence type="ECO:0000256" key="2">
    <source>
        <dbReference type="ARBA" id="ARBA00022750"/>
    </source>
</evidence>
<evidence type="ECO:0000256" key="5">
    <source>
        <dbReference type="RuleBase" id="RU000454"/>
    </source>
</evidence>
<dbReference type="Gene3D" id="2.40.70.10">
    <property type="entry name" value="Acid Proteases"/>
    <property type="match status" value="2"/>
</dbReference>
<dbReference type="InterPro" id="IPR001461">
    <property type="entry name" value="Aspartic_peptidase_A1"/>
</dbReference>
<dbReference type="CDD" id="cd05471">
    <property type="entry name" value="pepsin_like"/>
    <property type="match status" value="1"/>
</dbReference>
<keyword evidence="5 8" id="KW-0645">Protease</keyword>
<feature type="active site" evidence="3">
    <location>
        <position position="335"/>
    </location>
</feature>
<dbReference type="InterPro" id="IPR001969">
    <property type="entry name" value="Aspartic_peptidase_AS"/>
</dbReference>
<feature type="disulfide bond" evidence="4">
    <location>
        <begin position="157"/>
        <end position="165"/>
    </location>
</feature>
<dbReference type="GO" id="GO:0006508">
    <property type="term" value="P:proteolysis"/>
    <property type="evidence" value="ECO:0007669"/>
    <property type="project" value="UniProtKB-KW"/>
</dbReference>